<dbReference type="CDD" id="cd13134">
    <property type="entry name" value="MATE_like_8"/>
    <property type="match status" value="1"/>
</dbReference>
<dbReference type="NCBIfam" id="TIGR00797">
    <property type="entry name" value="matE"/>
    <property type="match status" value="1"/>
</dbReference>
<evidence type="ECO:0000256" key="4">
    <source>
        <dbReference type="ARBA" id="ARBA00022692"/>
    </source>
</evidence>
<dbReference type="RefSeq" id="WP_069152234.1">
    <property type="nucleotide sequence ID" value="NZ_MCGH01000002.1"/>
</dbReference>
<evidence type="ECO:0000256" key="6">
    <source>
        <dbReference type="ARBA" id="ARBA00023136"/>
    </source>
</evidence>
<dbReference type="InterPro" id="IPR047135">
    <property type="entry name" value="YsiQ"/>
</dbReference>
<comment type="subcellular location">
    <subcellularLocation>
        <location evidence="1">Cell membrane</location>
        <topology evidence="1">Multi-pass membrane protein</topology>
    </subcellularLocation>
</comment>
<evidence type="ECO:0000256" key="2">
    <source>
        <dbReference type="ARBA" id="ARBA00022448"/>
    </source>
</evidence>
<evidence type="ECO:0000256" key="1">
    <source>
        <dbReference type="ARBA" id="ARBA00004651"/>
    </source>
</evidence>
<feature type="transmembrane region" description="Helical" evidence="7">
    <location>
        <begin position="211"/>
        <end position="232"/>
    </location>
</feature>
<evidence type="ECO:0000256" key="5">
    <source>
        <dbReference type="ARBA" id="ARBA00022989"/>
    </source>
</evidence>
<feature type="transmembrane region" description="Helical" evidence="7">
    <location>
        <begin position="72"/>
        <end position="91"/>
    </location>
</feature>
<keyword evidence="4 7" id="KW-0812">Transmembrane</keyword>
<dbReference type="InterPro" id="IPR002528">
    <property type="entry name" value="MATE_fam"/>
</dbReference>
<organism evidence="8 9">
    <name type="scientific">Eisenbergiella tayi</name>
    <dbReference type="NCBI Taxonomy" id="1432052"/>
    <lineage>
        <taxon>Bacteria</taxon>
        <taxon>Bacillati</taxon>
        <taxon>Bacillota</taxon>
        <taxon>Clostridia</taxon>
        <taxon>Lachnospirales</taxon>
        <taxon>Lachnospiraceae</taxon>
        <taxon>Eisenbergiella</taxon>
    </lineage>
</organism>
<keyword evidence="2" id="KW-0813">Transport</keyword>
<feature type="transmembrane region" description="Helical" evidence="7">
    <location>
        <begin position="178"/>
        <end position="199"/>
    </location>
</feature>
<name>A0A1E3ABR2_9FIRM</name>
<keyword evidence="6 7" id="KW-0472">Membrane</keyword>
<dbReference type="InterPro" id="IPR048279">
    <property type="entry name" value="MdtK-like"/>
</dbReference>
<dbReference type="Pfam" id="PF01554">
    <property type="entry name" value="MatE"/>
    <property type="match status" value="2"/>
</dbReference>
<protein>
    <submittedName>
        <fullName evidence="8">Multidrug resistance protein NorM</fullName>
    </submittedName>
</protein>
<feature type="transmembrane region" description="Helical" evidence="7">
    <location>
        <begin position="339"/>
        <end position="360"/>
    </location>
</feature>
<dbReference type="PIRSF" id="PIRSF006603">
    <property type="entry name" value="DinF"/>
    <property type="match status" value="1"/>
</dbReference>
<dbReference type="GO" id="GO:0042910">
    <property type="term" value="F:xenobiotic transmembrane transporter activity"/>
    <property type="evidence" value="ECO:0007669"/>
    <property type="project" value="InterPro"/>
</dbReference>
<evidence type="ECO:0000313" key="9">
    <source>
        <dbReference type="Proteomes" id="UP000094067"/>
    </source>
</evidence>
<feature type="transmembrane region" description="Helical" evidence="7">
    <location>
        <begin position="21"/>
        <end position="39"/>
    </location>
</feature>
<feature type="transmembrane region" description="Helical" evidence="7">
    <location>
        <begin position="291"/>
        <end position="318"/>
    </location>
</feature>
<reference evidence="8 9" key="1">
    <citation type="submission" date="2016-07" db="EMBL/GenBank/DDBJ databases">
        <title>Characterization of isolates of Eisenbergiella tayi derived from blood cultures, using whole genome sequencing.</title>
        <authorList>
            <person name="Burdz T."/>
            <person name="Wiebe D."/>
            <person name="Huynh C."/>
            <person name="Bernard K."/>
        </authorList>
    </citation>
    <scope>NUCLEOTIDE SEQUENCE [LARGE SCALE GENOMIC DNA]</scope>
    <source>
        <strain evidence="8 9">NML 110608</strain>
    </source>
</reference>
<feature type="transmembrane region" description="Helical" evidence="7">
    <location>
        <begin position="428"/>
        <end position="450"/>
    </location>
</feature>
<feature type="transmembrane region" description="Helical" evidence="7">
    <location>
        <begin position="103"/>
        <end position="128"/>
    </location>
</feature>
<accession>A0A1E3ABR2</accession>
<dbReference type="PATRIC" id="fig|1432052.4.peg.2339"/>
<feature type="transmembrane region" description="Helical" evidence="7">
    <location>
        <begin position="148"/>
        <end position="171"/>
    </location>
</feature>
<evidence type="ECO:0000256" key="7">
    <source>
        <dbReference type="SAM" id="Phobius"/>
    </source>
</evidence>
<keyword evidence="3" id="KW-1003">Cell membrane</keyword>
<dbReference type="AlphaFoldDB" id="A0A1E3ABR2"/>
<evidence type="ECO:0000256" key="3">
    <source>
        <dbReference type="ARBA" id="ARBA00022475"/>
    </source>
</evidence>
<dbReference type="GO" id="GO:0005886">
    <property type="term" value="C:plasma membrane"/>
    <property type="evidence" value="ECO:0007669"/>
    <property type="project" value="UniProtKB-SubCell"/>
</dbReference>
<proteinExistence type="predicted"/>
<keyword evidence="5 7" id="KW-1133">Transmembrane helix</keyword>
<gene>
    <name evidence="8" type="primary">norM_2</name>
    <name evidence="8" type="ORF">BEI61_02091</name>
</gene>
<dbReference type="PANTHER" id="PTHR42925">
    <property type="entry name" value="MULTIDRUG AND TOXIN EFFLUX PROTEIN MATE FAMILY"/>
    <property type="match status" value="1"/>
</dbReference>
<evidence type="ECO:0000313" key="8">
    <source>
        <dbReference type="EMBL" id="ODM06202.1"/>
    </source>
</evidence>
<feature type="transmembrane region" description="Helical" evidence="7">
    <location>
        <begin position="398"/>
        <end position="422"/>
    </location>
</feature>
<dbReference type="Proteomes" id="UP000094067">
    <property type="component" value="Unassembled WGS sequence"/>
</dbReference>
<dbReference type="GO" id="GO:0015297">
    <property type="term" value="F:antiporter activity"/>
    <property type="evidence" value="ECO:0007669"/>
    <property type="project" value="InterPro"/>
</dbReference>
<sequence length="462" mass="51031">MNIRTRELKKFKFYDKTLSHIETPQGTLTLVSVFLPFLVEMLLTNSMGTVNTLVLSHYSDEAVASVGAANQLMGMIFTFYTVISTGASIFISHRLGARQKEEASDAAFTSIFCSLALSLVAGGVLSLFAHRFMEMMQLSGQVLEDAAVYFRICISFSFFQALISAISAVFRSYGLPKIAVWVSLFMNFLNAVLNIIVIFRPFETPLHGVHGIAVTNVISHAAAFILIVICLLKSSLELNFRKKSLKTLKCIGNILHIGLPGGISSLSYSTSQVVSTSILAVLGTTAISTKIYLSTIFFYVYVIGMSLGMATSLIIGWMTGAGEYDKAYRLNLQNLRIAVLLNAAGSTLICLFGSPLLGLFTENPEILTLARPILLIDIFVEIGRAFNHIEDNSLRGAGDVIFSMAVSIISCWTMSILFSYILGIRLGLGLTGCWIAFMMDELFRGITFFFRWRSRRWMLRKV</sequence>
<comment type="caution">
    <text evidence="8">The sequence shown here is derived from an EMBL/GenBank/DDBJ whole genome shotgun (WGS) entry which is preliminary data.</text>
</comment>
<dbReference type="PANTHER" id="PTHR42925:SF1">
    <property type="entry name" value="VIRULENCE FACTOR MVIN"/>
    <property type="match status" value="1"/>
</dbReference>
<dbReference type="EMBL" id="MCGH01000002">
    <property type="protein sequence ID" value="ODM06202.1"/>
    <property type="molecule type" value="Genomic_DNA"/>
</dbReference>